<evidence type="ECO:0000256" key="3">
    <source>
        <dbReference type="ARBA" id="ARBA00022448"/>
    </source>
</evidence>
<dbReference type="AlphaFoldDB" id="A0AAJ5W5X7"/>
<dbReference type="Proteomes" id="UP001214530">
    <property type="component" value="Chromosome"/>
</dbReference>
<protein>
    <submittedName>
        <fullName evidence="9">TolC family protein</fullName>
    </submittedName>
</protein>
<comment type="similarity">
    <text evidence="2">Belongs to the outer membrane factor (OMF) (TC 1.B.17) family.</text>
</comment>
<sequence>MKYFLQLPCLLGILFSMQLKAQQPDTLSLKQAWDQAYKTYPALAGQQALIGEYQMRKQEVQSHSLPQLQFQLQNSFGTFAGSTGAFFPVPGVFNVTGNAVPNGTQPKTAANTFGSVLMDWKVFEFGKQHNAIKGANYQVEAAKSSYNATQISLQVKVSRLYFDVMYSNANLDWTDRNLNRVKEILELTKSLTQAGLKPGADTLLASSSYAQAKAYQNEWRGKYNASRVNFTEVVPQNNFVIPHQYFMSSKNLEVIADTISADHPYLQVLNNQVLYEQTQKDIAARKALPSLSILGGLSSRGTGINVDGTIESGIASGYRNYANNYLVGVGLSWNISGAFTSSLEKKRVEKTIQVQQAKYEQQKLQMNTSLNAVTTRIVQQKQQIEQSHIAVNTAKEAYTLYLSRYESGLINLTELLQIQSILQKAEKEAIEAQEVLWDLLITQSEISGDFNILSNQFNQKP</sequence>
<name>A0AAJ5W5X7_9SPHI</name>
<keyword evidence="8" id="KW-0732">Signal</keyword>
<dbReference type="GO" id="GO:0015288">
    <property type="term" value="F:porin activity"/>
    <property type="evidence" value="ECO:0007669"/>
    <property type="project" value="TreeGrafter"/>
</dbReference>
<keyword evidence="4" id="KW-1134">Transmembrane beta strand</keyword>
<dbReference type="GO" id="GO:0009279">
    <property type="term" value="C:cell outer membrane"/>
    <property type="evidence" value="ECO:0007669"/>
    <property type="project" value="UniProtKB-SubCell"/>
</dbReference>
<accession>A0AAJ5W5X7</accession>
<dbReference type="GO" id="GO:0015562">
    <property type="term" value="F:efflux transmembrane transporter activity"/>
    <property type="evidence" value="ECO:0007669"/>
    <property type="project" value="InterPro"/>
</dbReference>
<evidence type="ECO:0000256" key="1">
    <source>
        <dbReference type="ARBA" id="ARBA00004442"/>
    </source>
</evidence>
<dbReference type="PANTHER" id="PTHR30026:SF21">
    <property type="entry name" value="SLR1270 PROTEIN"/>
    <property type="match status" value="1"/>
</dbReference>
<evidence type="ECO:0000256" key="4">
    <source>
        <dbReference type="ARBA" id="ARBA00022452"/>
    </source>
</evidence>
<evidence type="ECO:0000313" key="9">
    <source>
        <dbReference type="EMBL" id="WEK17740.1"/>
    </source>
</evidence>
<dbReference type="PANTHER" id="PTHR30026">
    <property type="entry name" value="OUTER MEMBRANE PROTEIN TOLC"/>
    <property type="match status" value="1"/>
</dbReference>
<feature type="signal peptide" evidence="8">
    <location>
        <begin position="1"/>
        <end position="21"/>
    </location>
</feature>
<evidence type="ECO:0000256" key="6">
    <source>
        <dbReference type="ARBA" id="ARBA00023136"/>
    </source>
</evidence>
<dbReference type="InterPro" id="IPR051906">
    <property type="entry name" value="TolC-like"/>
</dbReference>
<dbReference type="GO" id="GO:1990281">
    <property type="term" value="C:efflux pump complex"/>
    <property type="evidence" value="ECO:0007669"/>
    <property type="project" value="TreeGrafter"/>
</dbReference>
<evidence type="ECO:0000313" key="10">
    <source>
        <dbReference type="Proteomes" id="UP001214530"/>
    </source>
</evidence>
<dbReference type="Pfam" id="PF02321">
    <property type="entry name" value="OEP"/>
    <property type="match status" value="2"/>
</dbReference>
<dbReference type="EMBL" id="CP119313">
    <property type="protein sequence ID" value="WEK17740.1"/>
    <property type="molecule type" value="Genomic_DNA"/>
</dbReference>
<keyword evidence="5" id="KW-0812">Transmembrane</keyword>
<evidence type="ECO:0000256" key="5">
    <source>
        <dbReference type="ARBA" id="ARBA00022692"/>
    </source>
</evidence>
<comment type="subcellular location">
    <subcellularLocation>
        <location evidence="1">Cell outer membrane</location>
    </subcellularLocation>
</comment>
<keyword evidence="7" id="KW-0998">Cell outer membrane</keyword>
<dbReference type="Gene3D" id="1.20.1600.10">
    <property type="entry name" value="Outer membrane efflux proteins (OEP)"/>
    <property type="match status" value="1"/>
</dbReference>
<evidence type="ECO:0000256" key="8">
    <source>
        <dbReference type="SAM" id="SignalP"/>
    </source>
</evidence>
<dbReference type="InterPro" id="IPR003423">
    <property type="entry name" value="OMP_efflux"/>
</dbReference>
<organism evidence="9 10">
    <name type="scientific">Candidatus Pedobacter colombiensis</name>
    <dbReference type="NCBI Taxonomy" id="3121371"/>
    <lineage>
        <taxon>Bacteria</taxon>
        <taxon>Pseudomonadati</taxon>
        <taxon>Bacteroidota</taxon>
        <taxon>Sphingobacteriia</taxon>
        <taxon>Sphingobacteriales</taxon>
        <taxon>Sphingobacteriaceae</taxon>
        <taxon>Pedobacter</taxon>
    </lineage>
</organism>
<proteinExistence type="inferred from homology"/>
<keyword evidence="6" id="KW-0472">Membrane</keyword>
<reference evidence="9" key="1">
    <citation type="submission" date="2023-03" db="EMBL/GenBank/DDBJ databases">
        <title>Andean soil-derived lignocellulolytic bacterial consortium as a source of novel taxa and putative plastic-active enzymes.</title>
        <authorList>
            <person name="Diaz-Garcia L."/>
            <person name="Chuvochina M."/>
            <person name="Feuerriegel G."/>
            <person name="Bunk B."/>
            <person name="Sproer C."/>
            <person name="Streit W.R."/>
            <person name="Rodriguez L.M."/>
            <person name="Overmann J."/>
            <person name="Jimenez D.J."/>
        </authorList>
    </citation>
    <scope>NUCLEOTIDE SEQUENCE</scope>
    <source>
        <strain evidence="9">MAG 3858</strain>
    </source>
</reference>
<evidence type="ECO:0000256" key="2">
    <source>
        <dbReference type="ARBA" id="ARBA00007613"/>
    </source>
</evidence>
<evidence type="ECO:0000256" key="7">
    <source>
        <dbReference type="ARBA" id="ARBA00023237"/>
    </source>
</evidence>
<gene>
    <name evidence="9" type="ORF">P0Y49_13130</name>
</gene>
<feature type="chain" id="PRO_5042570911" evidence="8">
    <location>
        <begin position="22"/>
        <end position="461"/>
    </location>
</feature>
<keyword evidence="3" id="KW-0813">Transport</keyword>
<dbReference type="SUPFAM" id="SSF56954">
    <property type="entry name" value="Outer membrane efflux proteins (OEP)"/>
    <property type="match status" value="1"/>
</dbReference>